<organism evidence="1 2">
    <name type="scientific">Ricinus communis</name>
    <name type="common">Castor bean</name>
    <dbReference type="NCBI Taxonomy" id="3988"/>
    <lineage>
        <taxon>Eukaryota</taxon>
        <taxon>Viridiplantae</taxon>
        <taxon>Streptophyta</taxon>
        <taxon>Embryophyta</taxon>
        <taxon>Tracheophyta</taxon>
        <taxon>Spermatophyta</taxon>
        <taxon>Magnoliopsida</taxon>
        <taxon>eudicotyledons</taxon>
        <taxon>Gunneridae</taxon>
        <taxon>Pentapetalae</taxon>
        <taxon>rosids</taxon>
        <taxon>fabids</taxon>
        <taxon>Malpighiales</taxon>
        <taxon>Euphorbiaceae</taxon>
        <taxon>Acalyphoideae</taxon>
        <taxon>Acalypheae</taxon>
        <taxon>Ricinus</taxon>
    </lineage>
</organism>
<keyword evidence="2" id="KW-1185">Reference proteome</keyword>
<dbReference type="EMBL" id="EQ973930">
    <property type="protein sequence ID" value="EEF38261.1"/>
    <property type="molecule type" value="Genomic_DNA"/>
</dbReference>
<dbReference type="Proteomes" id="UP000008311">
    <property type="component" value="Unassembled WGS sequence"/>
</dbReference>
<dbReference type="AlphaFoldDB" id="B9SDT1"/>
<dbReference type="SUPFAM" id="SSF52833">
    <property type="entry name" value="Thioredoxin-like"/>
    <property type="match status" value="1"/>
</dbReference>
<dbReference type="PANTHER" id="PTHR32419:SF6">
    <property type="entry name" value="GLUTATHIONE S-TRANSFERASE OMEGA-LIKE 1-RELATED"/>
    <property type="match status" value="1"/>
</dbReference>
<dbReference type="GO" id="GO:0004364">
    <property type="term" value="F:glutathione transferase activity"/>
    <property type="evidence" value="ECO:0000318"/>
    <property type="project" value="GO_Central"/>
</dbReference>
<dbReference type="PANTHER" id="PTHR32419">
    <property type="entry name" value="GLUTATHIONYL-HYDROQUINONE REDUCTASE"/>
    <property type="match status" value="1"/>
</dbReference>
<evidence type="ECO:0000313" key="2">
    <source>
        <dbReference type="Proteomes" id="UP000008311"/>
    </source>
</evidence>
<dbReference type="eggNOG" id="KOG2903">
    <property type="taxonomic scope" value="Eukaryota"/>
</dbReference>
<dbReference type="Gene3D" id="3.40.30.10">
    <property type="entry name" value="Glutaredoxin"/>
    <property type="match status" value="1"/>
</dbReference>
<accession>B9SDT1</accession>
<proteinExistence type="predicted"/>
<dbReference type="InParanoid" id="B9SDT1"/>
<protein>
    <submittedName>
        <fullName evidence="1">Uncharacterized protein</fullName>
    </submittedName>
</protein>
<reference evidence="2" key="1">
    <citation type="journal article" date="2010" name="Nat. Biotechnol.">
        <title>Draft genome sequence of the oilseed species Ricinus communis.</title>
        <authorList>
            <person name="Chan A.P."/>
            <person name="Crabtree J."/>
            <person name="Zhao Q."/>
            <person name="Lorenzi H."/>
            <person name="Orvis J."/>
            <person name="Puiu D."/>
            <person name="Melake-Berhan A."/>
            <person name="Jones K.M."/>
            <person name="Redman J."/>
            <person name="Chen G."/>
            <person name="Cahoon E.B."/>
            <person name="Gedil M."/>
            <person name="Stanke M."/>
            <person name="Haas B.J."/>
            <person name="Wortman J.R."/>
            <person name="Fraser-Liggett C.M."/>
            <person name="Ravel J."/>
            <person name="Rabinowicz P.D."/>
        </authorList>
    </citation>
    <scope>NUCLEOTIDE SEQUENCE [LARGE SCALE GENOMIC DNA]</scope>
    <source>
        <strain evidence="2">cv. Hale</strain>
    </source>
</reference>
<dbReference type="InterPro" id="IPR016639">
    <property type="entry name" value="GST_Omega/GSH"/>
</dbReference>
<evidence type="ECO:0000313" key="1">
    <source>
        <dbReference type="EMBL" id="EEF38261.1"/>
    </source>
</evidence>
<gene>
    <name evidence="1" type="ORF">RCOM_1291570</name>
</gene>
<name>B9SDT1_RICCO</name>
<dbReference type="GO" id="GO:0005737">
    <property type="term" value="C:cytoplasm"/>
    <property type="evidence" value="ECO:0000318"/>
    <property type="project" value="GO_Central"/>
</dbReference>
<sequence length="187" mass="20806">MNFCMILTYNRGKERVDLLGKSGYYASASKDINKLAAQHLQATRSALGEKSDTGALVRTASTFRNFFSRDSNAQFPAESRRYHLYVSYACPWASRCLAYLKIKGLEQAISFTPTKSVWGRTKDNLEHMGWVFLASETEEPGAEPDPLNGAKGTRELYELASANYVGKYTVPDSCCGISSSRQLLIMC</sequence>
<dbReference type="FunFam" id="3.40.30.10:FF:000198">
    <property type="entry name" value="Glutathione S-transferase family protein"/>
    <property type="match status" value="1"/>
</dbReference>
<dbReference type="InterPro" id="IPR036249">
    <property type="entry name" value="Thioredoxin-like_sf"/>
</dbReference>
<dbReference type="STRING" id="3988.B9SDT1"/>